<protein>
    <submittedName>
        <fullName evidence="3">Uncharacterized protein</fullName>
    </submittedName>
</protein>
<evidence type="ECO:0000313" key="3">
    <source>
        <dbReference type="EMBL" id="CAG2223745.1"/>
    </source>
</evidence>
<name>A0A8S3SVV0_MYTED</name>
<keyword evidence="2" id="KW-0472">Membrane</keyword>
<feature type="region of interest" description="Disordered" evidence="1">
    <location>
        <begin position="1"/>
        <end position="49"/>
    </location>
</feature>
<feature type="region of interest" description="Disordered" evidence="1">
    <location>
        <begin position="120"/>
        <end position="163"/>
    </location>
</feature>
<sequence length="163" mass="18144">MKGTVTYTDRSPTNKPSDEKTGTANIMKGTVTYTDRSPTNKPSDEKTGKEDDDKIVLYVGAAGLLVMAILIGMLLNGVKNKYCSRPIVSEQKDDNRHQPTEASLEIYSYEYIDEQQITDQNPFSVPPSLPVPRNGVQHQSDETSENNDSIDAKSVFERRMKGI</sequence>
<dbReference type="EMBL" id="CAJPWZ010001791">
    <property type="protein sequence ID" value="CAG2223745.1"/>
    <property type="molecule type" value="Genomic_DNA"/>
</dbReference>
<comment type="caution">
    <text evidence="3">The sequence shown here is derived from an EMBL/GenBank/DDBJ whole genome shotgun (WGS) entry which is preliminary data.</text>
</comment>
<evidence type="ECO:0000256" key="1">
    <source>
        <dbReference type="SAM" id="MobiDB-lite"/>
    </source>
</evidence>
<reference evidence="3" key="1">
    <citation type="submission" date="2021-03" db="EMBL/GenBank/DDBJ databases">
        <authorList>
            <person name="Bekaert M."/>
        </authorList>
    </citation>
    <scope>NUCLEOTIDE SEQUENCE</scope>
</reference>
<dbReference type="AlphaFoldDB" id="A0A8S3SVV0"/>
<keyword evidence="2" id="KW-0812">Transmembrane</keyword>
<feature type="compositionally biased region" description="Basic and acidic residues" evidence="1">
    <location>
        <begin position="150"/>
        <end position="163"/>
    </location>
</feature>
<evidence type="ECO:0000313" key="4">
    <source>
        <dbReference type="Proteomes" id="UP000683360"/>
    </source>
</evidence>
<proteinExistence type="predicted"/>
<organism evidence="3 4">
    <name type="scientific">Mytilus edulis</name>
    <name type="common">Blue mussel</name>
    <dbReference type="NCBI Taxonomy" id="6550"/>
    <lineage>
        <taxon>Eukaryota</taxon>
        <taxon>Metazoa</taxon>
        <taxon>Spiralia</taxon>
        <taxon>Lophotrochozoa</taxon>
        <taxon>Mollusca</taxon>
        <taxon>Bivalvia</taxon>
        <taxon>Autobranchia</taxon>
        <taxon>Pteriomorphia</taxon>
        <taxon>Mytilida</taxon>
        <taxon>Mytiloidea</taxon>
        <taxon>Mytilidae</taxon>
        <taxon>Mytilinae</taxon>
        <taxon>Mytilus</taxon>
    </lineage>
</organism>
<accession>A0A8S3SVV0</accession>
<evidence type="ECO:0000256" key="2">
    <source>
        <dbReference type="SAM" id="Phobius"/>
    </source>
</evidence>
<feature type="compositionally biased region" description="Polar residues" evidence="1">
    <location>
        <begin position="31"/>
        <end position="41"/>
    </location>
</feature>
<feature type="compositionally biased region" description="Polar residues" evidence="1">
    <location>
        <begin position="1"/>
        <end position="15"/>
    </location>
</feature>
<keyword evidence="2" id="KW-1133">Transmembrane helix</keyword>
<feature type="transmembrane region" description="Helical" evidence="2">
    <location>
        <begin position="55"/>
        <end position="75"/>
    </location>
</feature>
<keyword evidence="4" id="KW-1185">Reference proteome</keyword>
<dbReference type="Proteomes" id="UP000683360">
    <property type="component" value="Unassembled WGS sequence"/>
</dbReference>
<gene>
    <name evidence="3" type="ORF">MEDL_36969</name>
</gene>